<gene>
    <name evidence="7" type="ORF">ACFPPB_08525</name>
</gene>
<evidence type="ECO:0000259" key="6">
    <source>
        <dbReference type="Pfam" id="PF04138"/>
    </source>
</evidence>
<comment type="caution">
    <text evidence="7">The sequence shown here is derived from an EMBL/GenBank/DDBJ whole genome shotgun (WGS) entry which is preliminary data.</text>
</comment>
<keyword evidence="4 5" id="KW-0472">Membrane</keyword>
<evidence type="ECO:0000313" key="8">
    <source>
        <dbReference type="Proteomes" id="UP001596111"/>
    </source>
</evidence>
<dbReference type="RefSeq" id="WP_377326315.1">
    <property type="nucleotide sequence ID" value="NZ_JBHSNG010000007.1"/>
</dbReference>
<comment type="subcellular location">
    <subcellularLocation>
        <location evidence="1">Membrane</location>
        <topology evidence="1">Multi-pass membrane protein</topology>
    </subcellularLocation>
</comment>
<dbReference type="Proteomes" id="UP001596111">
    <property type="component" value="Unassembled WGS sequence"/>
</dbReference>
<feature type="transmembrane region" description="Helical" evidence="5">
    <location>
        <begin position="59"/>
        <end position="79"/>
    </location>
</feature>
<evidence type="ECO:0000313" key="7">
    <source>
        <dbReference type="EMBL" id="MFC5581153.1"/>
    </source>
</evidence>
<accession>A0ABW0SWC6</accession>
<dbReference type="InterPro" id="IPR007267">
    <property type="entry name" value="GtrA_DPMS_TM"/>
</dbReference>
<evidence type="ECO:0000256" key="5">
    <source>
        <dbReference type="SAM" id="Phobius"/>
    </source>
</evidence>
<keyword evidence="2 5" id="KW-0812">Transmembrane</keyword>
<evidence type="ECO:0000256" key="3">
    <source>
        <dbReference type="ARBA" id="ARBA00022989"/>
    </source>
</evidence>
<organism evidence="7 8">
    <name type="scientific">Rhodanobacter terrae</name>
    <dbReference type="NCBI Taxonomy" id="418647"/>
    <lineage>
        <taxon>Bacteria</taxon>
        <taxon>Pseudomonadati</taxon>
        <taxon>Pseudomonadota</taxon>
        <taxon>Gammaproteobacteria</taxon>
        <taxon>Lysobacterales</taxon>
        <taxon>Rhodanobacteraceae</taxon>
        <taxon>Rhodanobacter</taxon>
    </lineage>
</organism>
<dbReference type="Pfam" id="PF04138">
    <property type="entry name" value="GtrA_DPMS_TM"/>
    <property type="match status" value="1"/>
</dbReference>
<proteinExistence type="predicted"/>
<reference evidence="8" key="1">
    <citation type="journal article" date="2019" name="Int. J. Syst. Evol. Microbiol.">
        <title>The Global Catalogue of Microorganisms (GCM) 10K type strain sequencing project: providing services to taxonomists for standard genome sequencing and annotation.</title>
        <authorList>
            <consortium name="The Broad Institute Genomics Platform"/>
            <consortium name="The Broad Institute Genome Sequencing Center for Infectious Disease"/>
            <person name="Wu L."/>
            <person name="Ma J."/>
        </authorList>
    </citation>
    <scope>NUCLEOTIDE SEQUENCE [LARGE SCALE GENOMIC DNA]</scope>
    <source>
        <strain evidence="8">CGMCC 1.13587</strain>
    </source>
</reference>
<protein>
    <submittedName>
        <fullName evidence="7">GtrA family protein</fullName>
    </submittedName>
</protein>
<feature type="transmembrane region" description="Helical" evidence="5">
    <location>
        <begin position="91"/>
        <end position="110"/>
    </location>
</feature>
<feature type="domain" description="GtrA/DPMS transmembrane" evidence="6">
    <location>
        <begin position="38"/>
        <end position="144"/>
    </location>
</feature>
<name>A0ABW0SWC6_9GAMM</name>
<keyword evidence="3 5" id="KW-1133">Transmembrane helix</keyword>
<feature type="transmembrane region" description="Helical" evidence="5">
    <location>
        <begin position="31"/>
        <end position="53"/>
    </location>
</feature>
<evidence type="ECO:0000256" key="4">
    <source>
        <dbReference type="ARBA" id="ARBA00023136"/>
    </source>
</evidence>
<evidence type="ECO:0000256" key="2">
    <source>
        <dbReference type="ARBA" id="ARBA00022692"/>
    </source>
</evidence>
<sequence length="158" mass="17110">MTVNGLPPAGAHDKRQWFKSRALAAVFSRDLLLSLASSGLDVGLFLLCCSMGLDIAAATFWARGFSVVFNFVGCKYLVFCRTSRQEIVREILSYAVLALLLVMASAWLVRTLREQTGMALAMCKLVADGGLYGVAFLIKQLAIFQPGQPGPDTAMQAD</sequence>
<evidence type="ECO:0000256" key="1">
    <source>
        <dbReference type="ARBA" id="ARBA00004141"/>
    </source>
</evidence>
<dbReference type="EMBL" id="JBHSNG010000007">
    <property type="protein sequence ID" value="MFC5581153.1"/>
    <property type="molecule type" value="Genomic_DNA"/>
</dbReference>
<keyword evidence="8" id="KW-1185">Reference proteome</keyword>